<evidence type="ECO:0000256" key="3">
    <source>
        <dbReference type="ARBA" id="ARBA00022723"/>
    </source>
</evidence>
<keyword evidence="2" id="KW-0349">Heme</keyword>
<dbReference type="KEGG" id="bbrx:BRETT_005065"/>
<evidence type="ECO:0000256" key="5">
    <source>
        <dbReference type="ARBA" id="ARBA00023004"/>
    </source>
</evidence>
<evidence type="ECO:0000256" key="2">
    <source>
        <dbReference type="ARBA" id="ARBA00022617"/>
    </source>
</evidence>
<dbReference type="EMBL" id="CP063135">
    <property type="protein sequence ID" value="QOU20408.1"/>
    <property type="molecule type" value="Genomic_DNA"/>
</dbReference>
<dbReference type="PANTHER" id="PTHR10281:SF72">
    <property type="entry name" value="NEUDESIN"/>
    <property type="match status" value="1"/>
</dbReference>
<evidence type="ECO:0000259" key="7">
    <source>
        <dbReference type="SMART" id="SM01117"/>
    </source>
</evidence>
<keyword evidence="5" id="KW-0408">Iron</keyword>
<dbReference type="SUPFAM" id="SSF55856">
    <property type="entry name" value="Cytochrome b5-like heme/steroid binding domain"/>
    <property type="match status" value="1"/>
</dbReference>
<dbReference type="GO" id="GO:0016020">
    <property type="term" value="C:membrane"/>
    <property type="evidence" value="ECO:0007669"/>
    <property type="project" value="TreeGrafter"/>
</dbReference>
<reference evidence="9" key="3">
    <citation type="journal article" name="BMC Genomics">
        <title>New genome assemblies reveal patterns of domestication and adaptation across Brettanomyces (Dekkera) species.</title>
        <authorList>
            <person name="Roach M.J."/>
            <person name="Borneman A.R."/>
        </authorList>
    </citation>
    <scope>NUCLEOTIDE SEQUENCE</scope>
    <source>
        <strain evidence="9">UCD 2041</strain>
    </source>
</reference>
<dbReference type="InterPro" id="IPR050577">
    <property type="entry name" value="MAPR/NEUFC/NENF-like"/>
</dbReference>
<dbReference type="RefSeq" id="XP_041136901.1">
    <property type="nucleotide sequence ID" value="XM_041283549.1"/>
</dbReference>
<dbReference type="GO" id="GO:0005783">
    <property type="term" value="C:endoplasmic reticulum"/>
    <property type="evidence" value="ECO:0007669"/>
    <property type="project" value="UniProtKB-SubCell"/>
</dbReference>
<evidence type="ECO:0000256" key="1">
    <source>
        <dbReference type="ARBA" id="ARBA00004240"/>
    </source>
</evidence>
<dbReference type="FunFam" id="3.10.120.10:FF:000003">
    <property type="entry name" value="membrane-associated progesterone receptor component 1"/>
    <property type="match status" value="1"/>
</dbReference>
<name>A0A8H6BCX1_DEKBR</name>
<evidence type="ECO:0000313" key="10">
    <source>
        <dbReference type="Proteomes" id="UP000568158"/>
    </source>
</evidence>
<evidence type="ECO:0000256" key="4">
    <source>
        <dbReference type="ARBA" id="ARBA00022824"/>
    </source>
</evidence>
<dbReference type="AlphaFoldDB" id="A0A8H6BCX1"/>
<reference evidence="8 10" key="1">
    <citation type="journal article" date="2020" name="Appl. Microbiol. Biotechnol.">
        <title>Targeted gene deletion in Brettanomyces bruxellensis with an expression-free CRISPR-Cas9 system.</title>
        <authorList>
            <person name="Varela C."/>
            <person name="Bartel C."/>
            <person name="Onetto C."/>
            <person name="Borneman A."/>
        </authorList>
    </citation>
    <scope>NUCLEOTIDE SEQUENCE [LARGE SCALE GENOMIC DNA]</scope>
    <source>
        <strain evidence="8 10">AWRI1613</strain>
    </source>
</reference>
<evidence type="ECO:0000313" key="9">
    <source>
        <dbReference type="EMBL" id="QOU20408.1"/>
    </source>
</evidence>
<dbReference type="Pfam" id="PF00173">
    <property type="entry name" value="Cyt-b5"/>
    <property type="match status" value="1"/>
</dbReference>
<organism evidence="8 10">
    <name type="scientific">Dekkera bruxellensis</name>
    <name type="common">Brettanomyces custersii</name>
    <dbReference type="NCBI Taxonomy" id="5007"/>
    <lineage>
        <taxon>Eukaryota</taxon>
        <taxon>Fungi</taxon>
        <taxon>Dikarya</taxon>
        <taxon>Ascomycota</taxon>
        <taxon>Saccharomycotina</taxon>
        <taxon>Pichiomycetes</taxon>
        <taxon>Pichiales</taxon>
        <taxon>Pichiaceae</taxon>
        <taxon>Brettanomyces</taxon>
    </lineage>
</organism>
<dbReference type="Proteomes" id="UP000663131">
    <property type="component" value="Chromosome 7"/>
</dbReference>
<dbReference type="GO" id="GO:0046872">
    <property type="term" value="F:metal ion binding"/>
    <property type="evidence" value="ECO:0007669"/>
    <property type="project" value="UniProtKB-KW"/>
</dbReference>
<evidence type="ECO:0000313" key="8">
    <source>
        <dbReference type="EMBL" id="KAF6014104.1"/>
    </source>
</evidence>
<proteinExistence type="inferred from homology"/>
<reference evidence="9" key="2">
    <citation type="submission" date="2020-10" db="EMBL/GenBank/DDBJ databases">
        <authorList>
            <person name="Palmer J.M."/>
        </authorList>
    </citation>
    <scope>NUCLEOTIDE SEQUENCE</scope>
    <source>
        <strain evidence="9">UCD 2041</strain>
    </source>
</reference>
<protein>
    <recommendedName>
        <fullName evidence="7">Cytochrome b5 heme-binding domain-containing protein</fullName>
    </recommendedName>
</protein>
<comment type="subcellular location">
    <subcellularLocation>
        <location evidence="1">Endoplasmic reticulum</location>
    </subcellularLocation>
</comment>
<keyword evidence="4" id="KW-0256">Endoplasmic reticulum</keyword>
<dbReference type="InterPro" id="IPR036400">
    <property type="entry name" value="Cyt_B5-like_heme/steroid_sf"/>
</dbReference>
<evidence type="ECO:0000256" key="6">
    <source>
        <dbReference type="ARBA" id="ARBA00038357"/>
    </source>
</evidence>
<dbReference type="Gene3D" id="3.10.120.10">
    <property type="entry name" value="Cytochrome b5-like heme/steroid binding domain"/>
    <property type="match status" value="1"/>
</dbReference>
<dbReference type="SMART" id="SM01117">
    <property type="entry name" value="Cyt-b5"/>
    <property type="match status" value="1"/>
</dbReference>
<dbReference type="PANTHER" id="PTHR10281">
    <property type="entry name" value="MEMBRANE-ASSOCIATED PROGESTERONE RECEPTOR COMPONENT-RELATED"/>
    <property type="match status" value="1"/>
</dbReference>
<comment type="similarity">
    <text evidence="6">Belongs to the cytochrome b5 family. MAPR subfamily.</text>
</comment>
<keyword evidence="3" id="KW-0479">Metal-binding</keyword>
<dbReference type="GeneID" id="64576988"/>
<dbReference type="Proteomes" id="UP000568158">
    <property type="component" value="Unassembled WGS sequence"/>
</dbReference>
<sequence length="171" mass="19355">MTDFLLIVVVAIVVFLLLKNLFFSKVSTVDVVKEIDTAGKTKEEYDEPTVIQDYTPKMLSNYNGFDLEKIFMAVNGKVYDVSSGRRFYGPSGPYSNFAGHDASRGLAKNSFELEVIPTWDQPIDDLSDLTENEWSTLRNWENMFKGKYPVVGNLVSEADYSKSKNQAHVMD</sequence>
<dbReference type="InterPro" id="IPR001199">
    <property type="entry name" value="Cyt_B5-like_heme/steroid-bd"/>
</dbReference>
<dbReference type="OrthoDB" id="547796at2759"/>
<dbReference type="GO" id="GO:0020037">
    <property type="term" value="F:heme binding"/>
    <property type="evidence" value="ECO:0007669"/>
    <property type="project" value="UniProtKB-ARBA"/>
</dbReference>
<gene>
    <name evidence="9" type="ORF">BRETT_005065</name>
    <name evidence="8" type="ORF">HII12_001429</name>
</gene>
<dbReference type="EMBL" id="JABCYN010000015">
    <property type="protein sequence ID" value="KAF6014104.1"/>
    <property type="molecule type" value="Genomic_DNA"/>
</dbReference>
<accession>A0A8H6BCX1</accession>
<feature type="domain" description="Cytochrome b5 heme-binding" evidence="7">
    <location>
        <begin position="54"/>
        <end position="155"/>
    </location>
</feature>